<reference evidence="1 2" key="1">
    <citation type="submission" date="2016-06" db="EMBL/GenBank/DDBJ databases">
        <authorList>
            <person name="Kjaerup R.B."/>
            <person name="Dalgaard T.S."/>
            <person name="Juul-Madsen H.R."/>
        </authorList>
    </citation>
    <scope>NUCLEOTIDE SEQUENCE [LARGE SCALE GENOMIC DNA]</scope>
    <source>
        <strain evidence="1">2</strain>
    </source>
</reference>
<sequence>MVANSNGLTEGARSSDFPAAFRRARSVHDHPPLIARSIVRHRLAPAGYIAGIRAATPRLGSTRYNGVARIDGLRTFLFRVDGAGRRSLSLPELGSLAVCPKMR</sequence>
<protein>
    <submittedName>
        <fullName evidence="1">Uncharacterized protein</fullName>
    </submittedName>
</protein>
<evidence type="ECO:0000313" key="1">
    <source>
        <dbReference type="EMBL" id="SBT03223.1"/>
    </source>
</evidence>
<dbReference type="AlphaFoldDB" id="A0A1A8XH08"/>
<dbReference type="Proteomes" id="UP000199600">
    <property type="component" value="Unassembled WGS sequence"/>
</dbReference>
<keyword evidence="2" id="KW-1185">Reference proteome</keyword>
<accession>A0A1A8XH08</accession>
<proteinExistence type="predicted"/>
<evidence type="ECO:0000313" key="2">
    <source>
        <dbReference type="Proteomes" id="UP000199600"/>
    </source>
</evidence>
<name>A0A1A8XH08_9RHOO</name>
<dbReference type="EMBL" id="FLQY01000002">
    <property type="protein sequence ID" value="SBT03223.1"/>
    <property type="molecule type" value="Genomic_DNA"/>
</dbReference>
<gene>
    <name evidence="1" type="ORF">PROAA_100012</name>
</gene>
<organism evidence="1 2">
    <name type="scientific">Candidatus Propionivibrio aalborgensis</name>
    <dbReference type="NCBI Taxonomy" id="1860101"/>
    <lineage>
        <taxon>Bacteria</taxon>
        <taxon>Pseudomonadati</taxon>
        <taxon>Pseudomonadota</taxon>
        <taxon>Betaproteobacteria</taxon>
        <taxon>Rhodocyclales</taxon>
        <taxon>Rhodocyclaceae</taxon>
        <taxon>Propionivibrio</taxon>
    </lineage>
</organism>